<keyword evidence="2" id="KW-0012">Acyltransferase</keyword>
<dbReference type="SUPFAM" id="SSF52151">
    <property type="entry name" value="FabD/lysophospholipase-like"/>
    <property type="match status" value="1"/>
</dbReference>
<dbReference type="CDD" id="cd05195">
    <property type="entry name" value="enoyl_red"/>
    <property type="match status" value="1"/>
</dbReference>
<dbReference type="Gene3D" id="1.10.287.1960">
    <property type="match status" value="1"/>
</dbReference>
<dbReference type="SUPFAM" id="SSF50129">
    <property type="entry name" value="GroES-like"/>
    <property type="match status" value="1"/>
</dbReference>
<accession>A0A7R9NW96</accession>
<dbReference type="Pfam" id="PF14765">
    <property type="entry name" value="PS-DH"/>
    <property type="match status" value="1"/>
</dbReference>
<dbReference type="InterPro" id="IPR016036">
    <property type="entry name" value="Malonyl_transacylase_ACP-bd"/>
</dbReference>
<feature type="active site" description="Proton donor; for dehydratase activity" evidence="3">
    <location>
        <position position="466"/>
    </location>
</feature>
<protein>
    <recommendedName>
        <fullName evidence="4">PKS/mFAS DH domain-containing protein</fullName>
    </recommendedName>
</protein>
<dbReference type="SMART" id="SM00827">
    <property type="entry name" value="PKS_AT"/>
    <property type="match status" value="1"/>
</dbReference>
<dbReference type="PROSITE" id="PS52019">
    <property type="entry name" value="PKS_MFAS_DH"/>
    <property type="match status" value="1"/>
</dbReference>
<dbReference type="Gene3D" id="3.30.70.3290">
    <property type="match status" value="1"/>
</dbReference>
<dbReference type="PANTHER" id="PTHR43775">
    <property type="entry name" value="FATTY ACID SYNTHASE"/>
    <property type="match status" value="1"/>
</dbReference>
<keyword evidence="2" id="KW-0808">Transferase</keyword>
<name>A0A7R9NW96_9NEOP</name>
<evidence type="ECO:0000259" key="4">
    <source>
        <dbReference type="PROSITE" id="PS52019"/>
    </source>
</evidence>
<feature type="active site" description="Proton acceptor; for dehydratase activity" evidence="3">
    <location>
        <position position="313"/>
    </location>
</feature>
<dbReference type="InterPro" id="IPR036291">
    <property type="entry name" value="NAD(P)-bd_dom_sf"/>
</dbReference>
<dbReference type="Gene3D" id="3.90.180.10">
    <property type="entry name" value="Medium-chain alcohol dehydrogenases, catalytic domain"/>
    <property type="match status" value="1"/>
</dbReference>
<evidence type="ECO:0000256" key="3">
    <source>
        <dbReference type="PROSITE-ProRule" id="PRU01363"/>
    </source>
</evidence>
<feature type="domain" description="PKS/mFAS DH" evidence="4">
    <location>
        <begin position="280"/>
        <end position="557"/>
    </location>
</feature>
<dbReference type="GO" id="GO:0004312">
    <property type="term" value="F:fatty acid synthase activity"/>
    <property type="evidence" value="ECO:0007669"/>
    <property type="project" value="TreeGrafter"/>
</dbReference>
<evidence type="ECO:0000256" key="2">
    <source>
        <dbReference type="ARBA" id="ARBA00023315"/>
    </source>
</evidence>
<gene>
    <name evidence="5" type="ORF">TTEB3V08_LOCUS6306</name>
</gene>
<dbReference type="Pfam" id="PF00107">
    <property type="entry name" value="ADH_zinc_N"/>
    <property type="match status" value="1"/>
</dbReference>
<evidence type="ECO:0000313" key="5">
    <source>
        <dbReference type="EMBL" id="CAD7458323.1"/>
    </source>
</evidence>
<dbReference type="SMART" id="SM00829">
    <property type="entry name" value="PKS_ER"/>
    <property type="match status" value="1"/>
</dbReference>
<organism evidence="5">
    <name type="scientific">Timema tahoe</name>
    <dbReference type="NCBI Taxonomy" id="61484"/>
    <lineage>
        <taxon>Eukaryota</taxon>
        <taxon>Metazoa</taxon>
        <taxon>Ecdysozoa</taxon>
        <taxon>Arthropoda</taxon>
        <taxon>Hexapoda</taxon>
        <taxon>Insecta</taxon>
        <taxon>Pterygota</taxon>
        <taxon>Neoptera</taxon>
        <taxon>Polyneoptera</taxon>
        <taxon>Phasmatodea</taxon>
        <taxon>Timematodea</taxon>
        <taxon>Timematoidea</taxon>
        <taxon>Timematidae</taxon>
        <taxon>Timema</taxon>
    </lineage>
</organism>
<dbReference type="Pfam" id="PF21149">
    <property type="entry name" value="FAS_pseudo-KR"/>
    <property type="match status" value="1"/>
</dbReference>
<dbReference type="SUPFAM" id="SSF51735">
    <property type="entry name" value="NAD(P)-binding Rossmann-fold domains"/>
    <property type="match status" value="1"/>
</dbReference>
<dbReference type="Gene3D" id="3.10.129.110">
    <property type="entry name" value="Polyketide synthase dehydratase"/>
    <property type="match status" value="1"/>
</dbReference>
<dbReference type="Gene3D" id="3.30.70.250">
    <property type="entry name" value="Malonyl-CoA ACP transacylase, ACP-binding"/>
    <property type="match status" value="1"/>
</dbReference>
<dbReference type="InterPro" id="IPR016035">
    <property type="entry name" value="Acyl_Trfase/lysoPLipase"/>
</dbReference>
<dbReference type="EMBL" id="OE002207">
    <property type="protein sequence ID" value="CAD7458323.1"/>
    <property type="molecule type" value="Genomic_DNA"/>
</dbReference>
<evidence type="ECO:0000256" key="1">
    <source>
        <dbReference type="ARBA" id="ARBA00023268"/>
    </source>
</evidence>
<dbReference type="InterPro" id="IPR049900">
    <property type="entry name" value="PKS_mFAS_DH"/>
</dbReference>
<dbReference type="InterPro" id="IPR014043">
    <property type="entry name" value="Acyl_transferase_dom"/>
</dbReference>
<dbReference type="Gene3D" id="3.40.50.720">
    <property type="entry name" value="NAD(P)-binding Rossmann-like Domain"/>
    <property type="match status" value="1"/>
</dbReference>
<dbReference type="GO" id="GO:0006633">
    <property type="term" value="P:fatty acid biosynthetic process"/>
    <property type="evidence" value="ECO:0007669"/>
    <property type="project" value="TreeGrafter"/>
</dbReference>
<dbReference type="InterPro" id="IPR049391">
    <property type="entry name" value="FAS_pseudo-KR"/>
</dbReference>
<dbReference type="InterPro" id="IPR011032">
    <property type="entry name" value="GroES-like_sf"/>
</dbReference>
<dbReference type="InterPro" id="IPR013149">
    <property type="entry name" value="ADH-like_C"/>
</dbReference>
<reference evidence="5" key="1">
    <citation type="submission" date="2020-11" db="EMBL/GenBank/DDBJ databases">
        <authorList>
            <person name="Tran Van P."/>
        </authorList>
    </citation>
    <scope>NUCLEOTIDE SEQUENCE</scope>
</reference>
<dbReference type="PANTHER" id="PTHR43775:SF23">
    <property type="entry name" value="FATTY ACID SYNTHASE 3"/>
    <property type="match status" value="1"/>
</dbReference>
<dbReference type="InterPro" id="IPR049551">
    <property type="entry name" value="PKS_DH_C"/>
</dbReference>
<feature type="region of interest" description="N-terminal hotdog fold" evidence="3">
    <location>
        <begin position="280"/>
        <end position="401"/>
    </location>
</feature>
<dbReference type="InterPro" id="IPR020843">
    <property type="entry name" value="ER"/>
</dbReference>
<feature type="region of interest" description="C-terminal hotdog fold" evidence="3">
    <location>
        <begin position="415"/>
        <end position="557"/>
    </location>
</feature>
<dbReference type="SUPFAM" id="SSF55048">
    <property type="entry name" value="Probable ACP-binding domain of malonyl-CoA ACP transacylase"/>
    <property type="match status" value="1"/>
</dbReference>
<dbReference type="GO" id="GO:0016491">
    <property type="term" value="F:oxidoreductase activity"/>
    <property type="evidence" value="ECO:0007669"/>
    <property type="project" value="InterPro"/>
</dbReference>
<dbReference type="Pfam" id="PF00698">
    <property type="entry name" value="Acyl_transf_1"/>
    <property type="match status" value="1"/>
</dbReference>
<keyword evidence="1" id="KW-0511">Multifunctional enzyme</keyword>
<sequence length="1582" mass="177769">MKLLDITPDGYVGHSVGELGCAYMDGCFTAEETLLAAYYRGLASNETELIPGYMAAIGLGYKDVKDLCPPEIDVACHNSSNSSTISGPEEIVKTFVEQLKKEGTFARAVNVANIAYHSRYIKPAAPKLLEYLKKLVTDPKPRSSKWVSSSVPESKWETPLAKYSSAEYHTNNLLSPVLFEESTKCIPNNAIVIEIAPHGLLQAIMRRSFGSENIHIPLTLRGHSKSHEFLLAAVGKLYMAGCLPKVSNLYPPVQYPVSRGTPSLSSLVTWDHGDHLESPLDVDTSRLEGFDASVDHHFTISLNQERERMLAGHKLSGKVILPLSYLLQITWTYFCSKLHKNFTDTSVIFQDLHVHQHLEIPEKGALHFCIFVQKASGNFEIVLDGISLVLNGRILLSENTKAELSKTVTVFYENSYDLTSNEVYNEMENRGYQYQDHFRGILNAKVGDQGCISTIKWRNNWCSFIDSLIQVVLFIDGESSQEIYLPVDIQQVVIHPSLHAEPQDYEVVYQKVTGIVRGGGVEMLGLKTCHVDLFKNNEACVKLESFKFVSHSNPRLQMLERFLEVTLQIVSENIHSASKNKSAIVELEENYPFELISQHIKRKTKDFPIFKDSVNTVSFKNVHKILSSNSDIGLIITSIDSLENCLCLCDKSSSFILARSISKQTPKISDGLVVIIEQQFDNEQLLLLRKAVSVEEKSPVIFLAGDEHIWPQQLKSELNISNRYNKRVYVVINKKAPIDGKTLIQQLSKEPKADKLRYISILDENAPNFSLTEDIYLQQLQQDLVCNVYSEGSWGSFRRLPIDEMTEKPISLSLLPALRLKNIQINHVGINLRDPTVNDSIQEKKLNDIGNLELSGTLEDGRRVMSIVQNTKDPIHNSLDPYLTWDIPESWSLEDAATVPWAYSTAYHGMIQAAALSSEETVLIHAGHTPIGQAAIAFALHIGSTVFTTVTEIVHKKFLMKRFPLLEEKNILSLDNNIDISLMRETQGKGVNVLINCLRGSKLHSSLRCVSECGRFVQLGITDMEENTSIGMSIFLKHVAVLGIAVDNIFNASLAWKKELHSAIKEGIKLGIVQPLGKVLFTEQQTLEALSELSNYNNVKKVLIQLMGETRRTPENKKVLNTIKATNKSLFDLKNSHIIIGSEFEDCLCLAEWLVTHKANKITIASKSQKLSLLSERRMFLLRRYHNAHIIQTSAEKIHTLPGARSLIRNASSLGTVTTIFSIALNDVTSLHNLDVASRSLDSLSHFVSLMDKSGEDVSKERFKAGLPILDVQWTDSQKSENIRPILKVMDRLLSSRSPPFINISLEDKLIKYTNEGSSFNEIGSFLPSSLEDLEGVGFDFLSKAKSPLVVIPSLSPGIGRVPEVPPIFIVPGIQDKTEKVLETLTNKILYPTICINLQDHNMSLSNSAGIIVKVQEDLISLQDWKSRVAYVLHKMKNLSPKRKQYLENGLESSYLRINKLLSYKPPEKLLSGDVNLIRPEGALQEDHCELHKPLETRRRHKHKVVIMNVAMTYPQEEYWDLPWEHLAAPHHLETSPERNRDDSFGKCCDFSASSSPHQYHKRFVSSTPILQLWHVFLLLVG</sequence>
<dbReference type="InterPro" id="IPR050091">
    <property type="entry name" value="PKS_NRPS_Biosynth_Enz"/>
</dbReference>
<dbReference type="InterPro" id="IPR042104">
    <property type="entry name" value="PKS_dehydratase_sf"/>
</dbReference>
<proteinExistence type="predicted"/>